<keyword evidence="4" id="KW-1185">Reference proteome</keyword>
<accession>W7R1X6</accession>
<name>W7R1X6_9ALTE</name>
<sequence length="278" mass="31821">MLKITKTFILIISLSITLNNKLAANEAARAVAWMQTSAEYQAILSQTFKAAANQLQEAVFDESWTAAIEQFGQKGLNQLPNAIILDLDETLIHTLSYRASLVLKDKKHDEKQFQNWMNIERAPLVPHVMTLLEKAASLGVTVLLISDRVCKPTPRDPCPVKTQTLRMLKRVSIAFPKDQMFFRGEYSDWNQDQSSRREFIAKRYRILMIVGDDINQMIPQVSTLPVTARKKLTSQYDEMWGSRWFIVPNPVYGSWLDVLPNDINRSLNIKTHTPMGIR</sequence>
<keyword evidence="1 2" id="KW-0732">Signal</keyword>
<dbReference type="InterPro" id="IPR023214">
    <property type="entry name" value="HAD_sf"/>
</dbReference>
<reference evidence="3 4" key="1">
    <citation type="journal article" date="2014" name="Genome Announc.">
        <title>Draft Genome Sequence of the Agar-Degrading Bacterium Catenovulum sp. Strain DS-2, Isolated from Intestines of Haliotis diversicolor.</title>
        <authorList>
            <person name="Shan D."/>
            <person name="Li X."/>
            <person name="Gu Z."/>
            <person name="Wei G."/>
            <person name="Gao Z."/>
            <person name="Shao Z."/>
        </authorList>
    </citation>
    <scope>NUCLEOTIDE SEQUENCE [LARGE SCALE GENOMIC DNA]</scope>
    <source>
        <strain evidence="3 4">DS-2</strain>
    </source>
</reference>
<dbReference type="InterPro" id="IPR005519">
    <property type="entry name" value="Acid_phosphat_B-like"/>
</dbReference>
<dbReference type="PANTHER" id="PTHR31284:SF10">
    <property type="entry name" value="ACID PHOSPHATASE-LIKE PROTEIN"/>
    <property type="match status" value="1"/>
</dbReference>
<proteinExistence type="predicted"/>
<dbReference type="RefSeq" id="WP_051479600.1">
    <property type="nucleotide sequence ID" value="NZ_ARZY01000004.1"/>
</dbReference>
<feature type="chain" id="PRO_5004902000" evidence="2">
    <location>
        <begin position="24"/>
        <end position="278"/>
    </location>
</feature>
<evidence type="ECO:0000313" key="3">
    <source>
        <dbReference type="EMBL" id="EWH11615.1"/>
    </source>
</evidence>
<dbReference type="OrthoDB" id="395856at2"/>
<evidence type="ECO:0000256" key="1">
    <source>
        <dbReference type="ARBA" id="ARBA00022729"/>
    </source>
</evidence>
<dbReference type="eggNOG" id="COG2503">
    <property type="taxonomic scope" value="Bacteria"/>
</dbReference>
<dbReference type="Proteomes" id="UP000019276">
    <property type="component" value="Unassembled WGS sequence"/>
</dbReference>
<dbReference type="InterPro" id="IPR036412">
    <property type="entry name" value="HAD-like_sf"/>
</dbReference>
<dbReference type="AlphaFoldDB" id="W7R1X6"/>
<dbReference type="Gene3D" id="3.40.50.1000">
    <property type="entry name" value="HAD superfamily/HAD-like"/>
    <property type="match status" value="1"/>
</dbReference>
<dbReference type="PANTHER" id="PTHR31284">
    <property type="entry name" value="ACID PHOSPHATASE-LIKE PROTEIN"/>
    <property type="match status" value="1"/>
</dbReference>
<organism evidence="3 4">
    <name type="scientific">Catenovulum agarivorans DS-2</name>
    <dbReference type="NCBI Taxonomy" id="1328313"/>
    <lineage>
        <taxon>Bacteria</taxon>
        <taxon>Pseudomonadati</taxon>
        <taxon>Pseudomonadota</taxon>
        <taxon>Gammaproteobacteria</taxon>
        <taxon>Alteromonadales</taxon>
        <taxon>Alteromonadaceae</taxon>
        <taxon>Catenovulum</taxon>
    </lineage>
</organism>
<protein>
    <submittedName>
        <fullName evidence="3">Acid phosphatase (Class B)</fullName>
    </submittedName>
</protein>
<dbReference type="EMBL" id="ARZY01000004">
    <property type="protein sequence ID" value="EWH11615.1"/>
    <property type="molecule type" value="Genomic_DNA"/>
</dbReference>
<gene>
    <name evidence="3" type="ORF">DS2_03865</name>
</gene>
<dbReference type="SUPFAM" id="SSF56784">
    <property type="entry name" value="HAD-like"/>
    <property type="match status" value="1"/>
</dbReference>
<evidence type="ECO:0000313" key="4">
    <source>
        <dbReference type="Proteomes" id="UP000019276"/>
    </source>
</evidence>
<dbReference type="STRING" id="1328313.DS2_03865"/>
<dbReference type="Pfam" id="PF03767">
    <property type="entry name" value="Acid_phosphat_B"/>
    <property type="match status" value="1"/>
</dbReference>
<evidence type="ECO:0000256" key="2">
    <source>
        <dbReference type="SAM" id="SignalP"/>
    </source>
</evidence>
<feature type="signal peptide" evidence="2">
    <location>
        <begin position="1"/>
        <end position="23"/>
    </location>
</feature>
<comment type="caution">
    <text evidence="3">The sequence shown here is derived from an EMBL/GenBank/DDBJ whole genome shotgun (WGS) entry which is preliminary data.</text>
</comment>